<dbReference type="InterPro" id="IPR027626">
    <property type="entry name" value="Pseudo_SAM_Halo"/>
</dbReference>
<dbReference type="NCBIfam" id="TIGR04085">
    <property type="entry name" value="rSAM_more_4Fe4S"/>
    <property type="match status" value="1"/>
</dbReference>
<dbReference type="EMBL" id="AOJI01000022">
    <property type="protein sequence ID" value="EMA67761.1"/>
    <property type="molecule type" value="Genomic_DNA"/>
</dbReference>
<feature type="domain" description="Radical SAM core" evidence="7">
    <location>
        <begin position="35"/>
        <end position="251"/>
    </location>
</feature>
<reference evidence="8 9" key="1">
    <citation type="journal article" date="2014" name="PLoS Genet.">
        <title>Phylogenetically driven sequencing of extremely halophilic archaea reveals strategies for static and dynamic osmo-response.</title>
        <authorList>
            <person name="Becker E.A."/>
            <person name="Seitzer P.M."/>
            <person name="Tritt A."/>
            <person name="Larsen D."/>
            <person name="Krusor M."/>
            <person name="Yao A.I."/>
            <person name="Wu D."/>
            <person name="Madern D."/>
            <person name="Eisen J.A."/>
            <person name="Darling A.E."/>
            <person name="Facciotti M.T."/>
        </authorList>
    </citation>
    <scope>NUCLEOTIDE SEQUENCE [LARGE SCALE GENOMIC DNA]</scope>
    <source>
        <strain evidence="8 9">JCM 13560</strain>
    </source>
</reference>
<dbReference type="RefSeq" id="WP_008000343.1">
    <property type="nucleotide sequence ID" value="NZ_AOJI01000022.1"/>
</dbReference>
<dbReference type="FunFam" id="3.20.20.70:FF:000325">
    <property type="entry name" value="Radical SAM domain protein"/>
    <property type="match status" value="1"/>
</dbReference>
<keyword evidence="2" id="KW-0004">4Fe-4S</keyword>
<dbReference type="PANTHER" id="PTHR11228">
    <property type="entry name" value="RADICAL SAM DOMAIN PROTEIN"/>
    <property type="match status" value="1"/>
</dbReference>
<evidence type="ECO:0000313" key="8">
    <source>
        <dbReference type="EMBL" id="EMA67761.1"/>
    </source>
</evidence>
<evidence type="ECO:0000313" key="9">
    <source>
        <dbReference type="Proteomes" id="UP000011575"/>
    </source>
</evidence>
<dbReference type="NCBIfam" id="TIGR04347">
    <property type="entry name" value="pseudo_SAM_Halo"/>
    <property type="match status" value="1"/>
</dbReference>
<dbReference type="InterPro" id="IPR007197">
    <property type="entry name" value="rSAM"/>
</dbReference>
<dbReference type="OrthoDB" id="30736at2157"/>
<organism evidence="8 9">
    <name type="scientific">Halorubrum aidingense JCM 13560</name>
    <dbReference type="NCBI Taxonomy" id="1230454"/>
    <lineage>
        <taxon>Archaea</taxon>
        <taxon>Methanobacteriati</taxon>
        <taxon>Methanobacteriota</taxon>
        <taxon>Stenosarchaea group</taxon>
        <taxon>Halobacteria</taxon>
        <taxon>Halobacteriales</taxon>
        <taxon>Haloferacaceae</taxon>
        <taxon>Halorubrum</taxon>
    </lineage>
</organism>
<keyword evidence="3" id="KW-0949">S-adenosyl-L-methionine</keyword>
<dbReference type="SMART" id="SM00729">
    <property type="entry name" value="Elp3"/>
    <property type="match status" value="1"/>
</dbReference>
<proteinExistence type="predicted"/>
<evidence type="ECO:0000256" key="3">
    <source>
        <dbReference type="ARBA" id="ARBA00022691"/>
    </source>
</evidence>
<dbReference type="PROSITE" id="PS51918">
    <property type="entry name" value="RADICAL_SAM"/>
    <property type="match status" value="1"/>
</dbReference>
<dbReference type="GO" id="GO:0003824">
    <property type="term" value="F:catalytic activity"/>
    <property type="evidence" value="ECO:0007669"/>
    <property type="project" value="InterPro"/>
</dbReference>
<dbReference type="SUPFAM" id="SSF102114">
    <property type="entry name" value="Radical SAM enzymes"/>
    <property type="match status" value="1"/>
</dbReference>
<dbReference type="PIRSF" id="PIRSF037420">
    <property type="entry name" value="PQQ_syn_pqqE"/>
    <property type="match status" value="1"/>
</dbReference>
<dbReference type="InterPro" id="IPR006638">
    <property type="entry name" value="Elp3/MiaA/NifB-like_rSAM"/>
</dbReference>
<dbReference type="InterPro" id="IPR050377">
    <property type="entry name" value="Radical_SAM_PqqE_MftC-like"/>
</dbReference>
<dbReference type="SFLD" id="SFLDG01386">
    <property type="entry name" value="main_SPASM_domain-containing"/>
    <property type="match status" value="1"/>
</dbReference>
<comment type="caution">
    <text evidence="8">The sequence shown here is derived from an EMBL/GenBank/DDBJ whole genome shotgun (WGS) entry which is preliminary data.</text>
</comment>
<keyword evidence="6" id="KW-0411">Iron-sulfur</keyword>
<evidence type="ECO:0000256" key="1">
    <source>
        <dbReference type="ARBA" id="ARBA00001966"/>
    </source>
</evidence>
<accession>M0PCJ1</accession>
<dbReference type="SFLD" id="SFLDS00029">
    <property type="entry name" value="Radical_SAM"/>
    <property type="match status" value="1"/>
</dbReference>
<name>M0PCJ1_9EURY</name>
<keyword evidence="9" id="KW-1185">Reference proteome</keyword>
<dbReference type="Gene3D" id="3.20.20.70">
    <property type="entry name" value="Aldolase class I"/>
    <property type="match status" value="1"/>
</dbReference>
<dbReference type="GO" id="GO:0046872">
    <property type="term" value="F:metal ion binding"/>
    <property type="evidence" value="ECO:0007669"/>
    <property type="project" value="UniProtKB-KW"/>
</dbReference>
<evidence type="ECO:0000259" key="7">
    <source>
        <dbReference type="PROSITE" id="PS51918"/>
    </source>
</evidence>
<dbReference type="SFLD" id="SFLDG01067">
    <property type="entry name" value="SPASM/twitch_domain_containing"/>
    <property type="match status" value="1"/>
</dbReference>
<gene>
    <name evidence="8" type="ORF">C461_08539</name>
</gene>
<dbReference type="Proteomes" id="UP000011575">
    <property type="component" value="Unassembled WGS sequence"/>
</dbReference>
<dbReference type="GO" id="GO:0051539">
    <property type="term" value="F:4 iron, 4 sulfur cluster binding"/>
    <property type="evidence" value="ECO:0007669"/>
    <property type="project" value="UniProtKB-KW"/>
</dbReference>
<dbReference type="CDD" id="cd01335">
    <property type="entry name" value="Radical_SAM"/>
    <property type="match status" value="1"/>
</dbReference>
<dbReference type="STRING" id="1230454.C461_08539"/>
<dbReference type="InterPro" id="IPR017200">
    <property type="entry name" value="PqqE-like"/>
</dbReference>
<dbReference type="PANTHER" id="PTHR11228:SF7">
    <property type="entry name" value="PQQA PEPTIDE CYCLASE"/>
    <property type="match status" value="1"/>
</dbReference>
<evidence type="ECO:0000256" key="2">
    <source>
        <dbReference type="ARBA" id="ARBA00022485"/>
    </source>
</evidence>
<sequence>MISVSKLLCGLDAESDGLRYDAADDSTEPQITEERQRRPVVVWNTTKRCNLYCEHCYAAADQTGAPGELSTAEGTALIDDLADFGVPVVLFSGGEPLVREDLTELVAYAADAGVRPVLSTNGTLLTRERARALKEAGLQYAGVSVDGLPERNDRIRGEDGAFDAAVRGIEACLDVGLKTGLRYTITEHNVDDLAGVVDLLVDVGVDRFCFYHLDYGGRGADIADVDLAPEATRQAVTDLCDLTREYHDAGEEIETLLVGNYADAGYLVEYADRELGTDRARLIRRHLERNGGDPTGERIADVDPVGNVHLTQFWQGYSPGNVRDRSFGAIWTDESNPLLAGLRDREERLTGACADCAYRDVCRGGSRLRALSAHGDPFAPDPKCYLTDAERAGAEAMRRIGGAEHRTGESSAD</sequence>
<protein>
    <submittedName>
        <fullName evidence="8">Radical SAM protein</fullName>
    </submittedName>
</protein>
<dbReference type="InterPro" id="IPR058240">
    <property type="entry name" value="rSAM_sf"/>
</dbReference>
<dbReference type="Pfam" id="PF04055">
    <property type="entry name" value="Radical_SAM"/>
    <property type="match status" value="1"/>
</dbReference>
<keyword evidence="5" id="KW-0408">Iron</keyword>
<evidence type="ECO:0000256" key="5">
    <source>
        <dbReference type="ARBA" id="ARBA00023004"/>
    </source>
</evidence>
<evidence type="ECO:0000256" key="4">
    <source>
        <dbReference type="ARBA" id="ARBA00022723"/>
    </source>
</evidence>
<dbReference type="PATRIC" id="fig|1230454.4.peg.1727"/>
<dbReference type="CDD" id="cd21123">
    <property type="entry name" value="SPASM_MftC-like"/>
    <property type="match status" value="1"/>
</dbReference>
<evidence type="ECO:0000256" key="6">
    <source>
        <dbReference type="ARBA" id="ARBA00023014"/>
    </source>
</evidence>
<comment type="cofactor">
    <cofactor evidence="1">
        <name>[4Fe-4S] cluster</name>
        <dbReference type="ChEBI" id="CHEBI:49883"/>
    </cofactor>
</comment>
<keyword evidence="4" id="KW-0479">Metal-binding</keyword>
<dbReference type="GO" id="GO:0006783">
    <property type="term" value="P:heme biosynthetic process"/>
    <property type="evidence" value="ECO:0007669"/>
    <property type="project" value="TreeGrafter"/>
</dbReference>
<dbReference type="InterPro" id="IPR023885">
    <property type="entry name" value="4Fe4S-binding_SPASM_dom"/>
</dbReference>
<dbReference type="InterPro" id="IPR013785">
    <property type="entry name" value="Aldolase_TIM"/>
</dbReference>
<dbReference type="AlphaFoldDB" id="M0PCJ1"/>